<organism evidence="1 2">
    <name type="scientific">Sphingomonas telluris</name>
    <dbReference type="NCBI Taxonomy" id="2907998"/>
    <lineage>
        <taxon>Bacteria</taxon>
        <taxon>Pseudomonadati</taxon>
        <taxon>Pseudomonadota</taxon>
        <taxon>Alphaproteobacteria</taxon>
        <taxon>Sphingomonadales</taxon>
        <taxon>Sphingomonadaceae</taxon>
        <taxon>Sphingomonas</taxon>
    </lineage>
</organism>
<gene>
    <name evidence="1" type="ORF">LZ016_06635</name>
</gene>
<dbReference type="InterPro" id="IPR045617">
    <property type="entry name" value="DUF6445"/>
</dbReference>
<sequence>MVPAVFVIDDFLRNAEEVRRQALALEYMIGGRYPGLNSKQKLRIEGLDEIVSMLVREPVRAPWTNDFSHGSCRIALASDEQQARIHIDQSHWSGILYLSRPEDCQGGTEFFRHKRTNTDRVPMDTESLKAIGYSSYEELQHDILDKDALDRSQWEHTMTVPMRFNRLVLLQPHYWHTAGPGFGDSLENGRLIYLMFFLRGQPQS</sequence>
<accession>A0ABS9VLE1</accession>
<protein>
    <submittedName>
        <fullName evidence="1">DUF6445 family protein</fullName>
    </submittedName>
</protein>
<proteinExistence type="predicted"/>
<reference evidence="1 2" key="1">
    <citation type="submission" date="2022-03" db="EMBL/GenBank/DDBJ databases">
        <authorList>
            <person name="Jo J.-H."/>
            <person name="Im W.-T."/>
        </authorList>
    </citation>
    <scope>NUCLEOTIDE SEQUENCE [LARGE SCALE GENOMIC DNA]</scope>
    <source>
        <strain evidence="1 2">SM33</strain>
    </source>
</reference>
<keyword evidence="2" id="KW-1185">Reference proteome</keyword>
<dbReference type="EMBL" id="JAKZHW010000001">
    <property type="protein sequence ID" value="MCH8615776.1"/>
    <property type="molecule type" value="Genomic_DNA"/>
</dbReference>
<comment type="caution">
    <text evidence="1">The sequence shown here is derived from an EMBL/GenBank/DDBJ whole genome shotgun (WGS) entry which is preliminary data.</text>
</comment>
<evidence type="ECO:0000313" key="2">
    <source>
        <dbReference type="Proteomes" id="UP001203058"/>
    </source>
</evidence>
<dbReference type="Proteomes" id="UP001203058">
    <property type="component" value="Unassembled WGS sequence"/>
</dbReference>
<evidence type="ECO:0000313" key="1">
    <source>
        <dbReference type="EMBL" id="MCH8615776.1"/>
    </source>
</evidence>
<name>A0ABS9VLE1_9SPHN</name>
<dbReference type="Pfam" id="PF20043">
    <property type="entry name" value="DUF6445"/>
    <property type="match status" value="1"/>
</dbReference>
<dbReference type="RefSeq" id="WP_241446618.1">
    <property type="nucleotide sequence ID" value="NZ_JAKZHW010000001.1"/>
</dbReference>